<keyword evidence="4" id="KW-0378">Hydrolase</keyword>
<accession>A0ABR0DCY2</accession>
<dbReference type="EMBL" id="JAYDYQ010002152">
    <property type="protein sequence ID" value="KAK4486899.1"/>
    <property type="molecule type" value="Genomic_DNA"/>
</dbReference>
<keyword evidence="5" id="KW-0325">Glycoprotein</keyword>
<evidence type="ECO:0000313" key="6">
    <source>
        <dbReference type="EMBL" id="KAK4486899.1"/>
    </source>
</evidence>
<dbReference type="SUPFAM" id="SSF53474">
    <property type="entry name" value="alpha/beta-Hydrolases"/>
    <property type="match status" value="1"/>
</dbReference>
<reference evidence="6 7" key="1">
    <citation type="journal article" date="2023" name="bioRxiv">
        <title>Genome report: Whole genome sequence and annotation of Penstemon davidsonii.</title>
        <authorList>
            <person name="Ostevik K.L."/>
            <person name="Alabady M."/>
            <person name="Zhang M."/>
            <person name="Rausher M.D."/>
        </authorList>
    </citation>
    <scope>NUCLEOTIDE SEQUENCE [LARGE SCALE GENOMIC DNA]</scope>
    <source>
        <strain evidence="6">DNT005</strain>
        <tissue evidence="6">Whole leaf</tissue>
    </source>
</reference>
<evidence type="ECO:0000256" key="3">
    <source>
        <dbReference type="ARBA" id="ARBA00022670"/>
    </source>
</evidence>
<evidence type="ECO:0000313" key="7">
    <source>
        <dbReference type="Proteomes" id="UP001291926"/>
    </source>
</evidence>
<dbReference type="InterPro" id="IPR029058">
    <property type="entry name" value="AB_hydrolase_fold"/>
</dbReference>
<dbReference type="Pfam" id="PF00450">
    <property type="entry name" value="Peptidase_S10"/>
    <property type="match status" value="1"/>
</dbReference>
<protein>
    <submittedName>
        <fullName evidence="6">Uncharacterized protein</fullName>
    </submittedName>
</protein>
<comment type="similarity">
    <text evidence="1">Belongs to the peptidase S10 family.</text>
</comment>
<keyword evidence="3" id="KW-0645">Protease</keyword>
<dbReference type="Gene3D" id="3.40.50.1820">
    <property type="entry name" value="alpha/beta hydrolase"/>
    <property type="match status" value="1"/>
</dbReference>
<dbReference type="InterPro" id="IPR033124">
    <property type="entry name" value="Ser_caboxypep_his_AS"/>
</dbReference>
<evidence type="ECO:0000256" key="5">
    <source>
        <dbReference type="ARBA" id="ARBA00023180"/>
    </source>
</evidence>
<proteinExistence type="inferred from homology"/>
<evidence type="ECO:0000256" key="1">
    <source>
        <dbReference type="ARBA" id="ARBA00009431"/>
    </source>
</evidence>
<evidence type="ECO:0000256" key="4">
    <source>
        <dbReference type="ARBA" id="ARBA00022801"/>
    </source>
</evidence>
<dbReference type="PROSITE" id="PS00560">
    <property type="entry name" value="CARBOXYPEPT_SER_HIS"/>
    <property type="match status" value="1"/>
</dbReference>
<organism evidence="6 7">
    <name type="scientific">Penstemon davidsonii</name>
    <dbReference type="NCBI Taxonomy" id="160366"/>
    <lineage>
        <taxon>Eukaryota</taxon>
        <taxon>Viridiplantae</taxon>
        <taxon>Streptophyta</taxon>
        <taxon>Embryophyta</taxon>
        <taxon>Tracheophyta</taxon>
        <taxon>Spermatophyta</taxon>
        <taxon>Magnoliopsida</taxon>
        <taxon>eudicotyledons</taxon>
        <taxon>Gunneridae</taxon>
        <taxon>Pentapetalae</taxon>
        <taxon>asterids</taxon>
        <taxon>lamiids</taxon>
        <taxon>Lamiales</taxon>
        <taxon>Plantaginaceae</taxon>
        <taxon>Cheloneae</taxon>
        <taxon>Penstemon</taxon>
    </lineage>
</organism>
<keyword evidence="2" id="KW-0121">Carboxypeptidase</keyword>
<evidence type="ECO:0000256" key="2">
    <source>
        <dbReference type="ARBA" id="ARBA00022645"/>
    </source>
</evidence>
<keyword evidence="7" id="KW-1185">Reference proteome</keyword>
<gene>
    <name evidence="6" type="ORF">RD792_006208</name>
</gene>
<name>A0ABR0DCY2_9LAMI</name>
<dbReference type="Proteomes" id="UP001291926">
    <property type="component" value="Unassembled WGS sequence"/>
</dbReference>
<dbReference type="InterPro" id="IPR001563">
    <property type="entry name" value="Peptidase_S10"/>
</dbReference>
<sequence>MIFEKDVKDLYVTISPMWKNSIVKTLGVGDIEFVPCSSVVYQAMVRDFMKNFTTGIPSLLDHGVKLLVYAGEYDLICNWLGNWRWVSAMKWYGQKKYELAPSVPFVVDGVKKGLIKRHGPLTFIKVHNAGHMVPMDQPKASLEMLRSRSEISRFKCVCGVLNRRGATRGALSKSLGLKVKIERGRVRVSGDFPQSRVWLGSARKQV</sequence>
<comment type="caution">
    <text evidence="6">The sequence shown here is derived from an EMBL/GenBank/DDBJ whole genome shotgun (WGS) entry which is preliminary data.</text>
</comment>